<reference evidence="4" key="1">
    <citation type="journal article" date="2014" name="Int. J. Syst. Evol. Microbiol.">
        <title>Complete genome sequence of Corynebacterium casei LMG S-19264T (=DSM 44701T), isolated from a smear-ripened cheese.</title>
        <authorList>
            <consortium name="US DOE Joint Genome Institute (JGI-PGF)"/>
            <person name="Walter F."/>
            <person name="Albersmeier A."/>
            <person name="Kalinowski J."/>
            <person name="Ruckert C."/>
        </authorList>
    </citation>
    <scope>NUCLEOTIDE SEQUENCE</scope>
    <source>
        <strain evidence="4">NBRC 101628</strain>
    </source>
</reference>
<evidence type="ECO:0000256" key="2">
    <source>
        <dbReference type="PROSITE-ProRule" id="PRU01091"/>
    </source>
</evidence>
<dbReference type="EMBL" id="BSNC01000003">
    <property type="protein sequence ID" value="GLP95504.1"/>
    <property type="molecule type" value="Genomic_DNA"/>
</dbReference>
<evidence type="ECO:0000259" key="3">
    <source>
        <dbReference type="PROSITE" id="PS51755"/>
    </source>
</evidence>
<name>A0AA37RVA2_9GAMM</name>
<dbReference type="CDD" id="cd00009">
    <property type="entry name" value="AAA"/>
    <property type="match status" value="1"/>
</dbReference>
<evidence type="ECO:0000313" key="4">
    <source>
        <dbReference type="EMBL" id="GLP95504.1"/>
    </source>
</evidence>
<dbReference type="Pfam" id="PF00486">
    <property type="entry name" value="Trans_reg_C"/>
    <property type="match status" value="1"/>
</dbReference>
<dbReference type="CDD" id="cd00383">
    <property type="entry name" value="trans_reg_C"/>
    <property type="match status" value="1"/>
</dbReference>
<keyword evidence="5" id="KW-1185">Reference proteome</keyword>
<evidence type="ECO:0000256" key="1">
    <source>
        <dbReference type="ARBA" id="ARBA00023125"/>
    </source>
</evidence>
<evidence type="ECO:0000313" key="5">
    <source>
        <dbReference type="Proteomes" id="UP001161422"/>
    </source>
</evidence>
<dbReference type="InterPro" id="IPR001867">
    <property type="entry name" value="OmpR/PhoB-type_DNA-bd"/>
</dbReference>
<protein>
    <recommendedName>
        <fullName evidence="3">OmpR/PhoB-type domain-containing protein</fullName>
    </recommendedName>
</protein>
<dbReference type="Gene3D" id="3.40.50.300">
    <property type="entry name" value="P-loop containing nucleotide triphosphate hydrolases"/>
    <property type="match status" value="1"/>
</dbReference>
<reference evidence="4" key="2">
    <citation type="submission" date="2023-01" db="EMBL/GenBank/DDBJ databases">
        <title>Draft genome sequence of Paraferrimonas sedimenticola strain NBRC 101628.</title>
        <authorList>
            <person name="Sun Q."/>
            <person name="Mori K."/>
        </authorList>
    </citation>
    <scope>NUCLEOTIDE SEQUENCE</scope>
    <source>
        <strain evidence="4">NBRC 101628</strain>
    </source>
</reference>
<dbReference type="InterPro" id="IPR036388">
    <property type="entry name" value="WH-like_DNA-bd_sf"/>
</dbReference>
<sequence length="654" mass="72594">MDSSIQTLAQLIHGHSAAACFGREAQLAQLHQLHQAALPVCTCIYGAPGIGKTCLMEHFVSQCQDEPVRFVILDANGFKPTAAELEAQLATELKCTAQTVFATLASQTQRTILIIDNYQAMRLLDNWLRDCFLSHLPANVRLLLLSQCRPSSTWTTRSPWQETCQVIELGPLSTDETQSYFAAKGYTQTQVRQLTELTQGLPIAIKLASDTLTPGGEGEFNQRQSNNLLIELAQVYLESMPEAELGHQGLAHKLKLLSPLRRITTEVLDAMFPEQSSARLYQRLKTLPFVSESSDGLQIQASVQAALLASLNAESNKTVQAIKRKAWAMLASELKSSHQHNLWRFTADTIYLLSSPIIREAFFPEQLPFFDVVDAKADQGEQVLAIAERHESSAALAITRRWWQLMPQAFRLVLNQNGEVAGYYLAIASDALPTGLSQSDPLLRAWQHHLKSQRLSRTQNALFIRRWLANDEGDAPSVVQAAAWLDLKRTYLEMWPSLRLVYLAVNDLAPYAQTAGFLGFTPHTELSSSLGEQSYHGAVLDMGPASVRGWLHGLLTKELGLQPDQLLDAAHQCLLVDGESIPLTGLEFKVVSLLSSQIGQAVSREYLLKVVWGIEYSTSSNVVDAIITNLRRKMANQAHRIETVRGMGYRLTQA</sequence>
<keyword evidence="1 2" id="KW-0238">DNA-binding</keyword>
<gene>
    <name evidence="4" type="ORF">GCM10007895_08100</name>
</gene>
<organism evidence="4 5">
    <name type="scientific">Paraferrimonas sedimenticola</name>
    <dbReference type="NCBI Taxonomy" id="375674"/>
    <lineage>
        <taxon>Bacteria</taxon>
        <taxon>Pseudomonadati</taxon>
        <taxon>Pseudomonadota</taxon>
        <taxon>Gammaproteobacteria</taxon>
        <taxon>Alteromonadales</taxon>
        <taxon>Ferrimonadaceae</taxon>
        <taxon>Paraferrimonas</taxon>
    </lineage>
</organism>
<dbReference type="GO" id="GO:0003677">
    <property type="term" value="F:DNA binding"/>
    <property type="evidence" value="ECO:0007669"/>
    <property type="project" value="UniProtKB-UniRule"/>
</dbReference>
<dbReference type="Gene3D" id="1.10.10.10">
    <property type="entry name" value="Winged helix-like DNA-binding domain superfamily/Winged helix DNA-binding domain"/>
    <property type="match status" value="1"/>
</dbReference>
<dbReference type="GO" id="GO:0006355">
    <property type="term" value="P:regulation of DNA-templated transcription"/>
    <property type="evidence" value="ECO:0007669"/>
    <property type="project" value="InterPro"/>
</dbReference>
<dbReference type="InterPro" id="IPR016032">
    <property type="entry name" value="Sig_transdc_resp-reg_C-effctor"/>
</dbReference>
<dbReference type="GO" id="GO:0000160">
    <property type="term" value="P:phosphorelay signal transduction system"/>
    <property type="evidence" value="ECO:0007669"/>
    <property type="project" value="InterPro"/>
</dbReference>
<feature type="domain" description="OmpR/PhoB-type" evidence="3">
    <location>
        <begin position="556"/>
        <end position="653"/>
    </location>
</feature>
<dbReference type="AlphaFoldDB" id="A0AA37RVA2"/>
<dbReference type="SMART" id="SM00862">
    <property type="entry name" value="Trans_reg_C"/>
    <property type="match status" value="1"/>
</dbReference>
<dbReference type="InterPro" id="IPR007111">
    <property type="entry name" value="NACHT_NTPase"/>
</dbReference>
<feature type="DNA-binding region" description="OmpR/PhoB-type" evidence="2">
    <location>
        <begin position="556"/>
        <end position="653"/>
    </location>
</feature>
<comment type="caution">
    <text evidence="4">The sequence shown here is derived from an EMBL/GenBank/DDBJ whole genome shotgun (WGS) entry which is preliminary data.</text>
</comment>
<dbReference type="PRINTS" id="PR00364">
    <property type="entry name" value="DISEASERSIST"/>
</dbReference>
<dbReference type="SUPFAM" id="SSF46894">
    <property type="entry name" value="C-terminal effector domain of the bipartite response regulators"/>
    <property type="match status" value="1"/>
</dbReference>
<dbReference type="RefSeq" id="WP_095505508.1">
    <property type="nucleotide sequence ID" value="NZ_BSNC01000003.1"/>
</dbReference>
<dbReference type="SUPFAM" id="SSF52540">
    <property type="entry name" value="P-loop containing nucleoside triphosphate hydrolases"/>
    <property type="match status" value="1"/>
</dbReference>
<dbReference type="InterPro" id="IPR027417">
    <property type="entry name" value="P-loop_NTPase"/>
</dbReference>
<dbReference type="Proteomes" id="UP001161422">
    <property type="component" value="Unassembled WGS sequence"/>
</dbReference>
<proteinExistence type="predicted"/>
<dbReference type="PROSITE" id="PS51755">
    <property type="entry name" value="OMPR_PHOB"/>
    <property type="match status" value="1"/>
</dbReference>
<accession>A0AA37RVA2</accession>
<dbReference type="Pfam" id="PF05729">
    <property type="entry name" value="NACHT"/>
    <property type="match status" value="1"/>
</dbReference>